<dbReference type="Pfam" id="PF01765">
    <property type="entry name" value="RRF"/>
    <property type="match status" value="1"/>
</dbReference>
<accession>C9LXF6</accession>
<dbReference type="eggNOG" id="COG0233">
    <property type="taxonomic scope" value="Bacteria"/>
</dbReference>
<evidence type="ECO:0000313" key="8">
    <source>
        <dbReference type="EMBL" id="AEB99490.1"/>
    </source>
</evidence>
<dbReference type="FunFam" id="1.10.132.20:FF:000001">
    <property type="entry name" value="Ribosome-recycling factor"/>
    <property type="match status" value="1"/>
</dbReference>
<dbReference type="AlphaFoldDB" id="C9LXF6"/>
<dbReference type="Gene3D" id="3.30.1360.40">
    <property type="match status" value="1"/>
</dbReference>
<evidence type="ECO:0000256" key="3">
    <source>
        <dbReference type="ARBA" id="ARBA00022490"/>
    </source>
</evidence>
<keyword evidence="11" id="KW-1185">Reference proteome</keyword>
<evidence type="ECO:0000259" key="7">
    <source>
        <dbReference type="Pfam" id="PF01765"/>
    </source>
</evidence>
<evidence type="ECO:0000256" key="1">
    <source>
        <dbReference type="ARBA" id="ARBA00004496"/>
    </source>
</evidence>
<dbReference type="RefSeq" id="WP_006193492.1">
    <property type="nucleotide sequence ID" value="NC_015437.1"/>
</dbReference>
<dbReference type="Gene3D" id="1.10.132.20">
    <property type="entry name" value="Ribosome-recycling factor"/>
    <property type="match status" value="1"/>
</dbReference>
<dbReference type="PANTHER" id="PTHR20982">
    <property type="entry name" value="RIBOSOME RECYCLING FACTOR"/>
    <property type="match status" value="1"/>
</dbReference>
<dbReference type="Proteomes" id="UP000011124">
    <property type="component" value="Chromosome"/>
</dbReference>
<evidence type="ECO:0000313" key="11">
    <source>
        <dbReference type="Proteomes" id="UP000011124"/>
    </source>
</evidence>
<reference evidence="8 11" key="2">
    <citation type="submission" date="2011-04" db="EMBL/GenBank/DDBJ databases">
        <title>The complete genome of Selenomonas sputigena DSM 20758.</title>
        <authorList>
            <consortium name="US DOE Joint Genome Institute (JGI-PGF)"/>
            <person name="Lucas S."/>
            <person name="Copeland A."/>
            <person name="Lapidus A."/>
            <person name="Bruce D."/>
            <person name="Goodwin L."/>
            <person name="Pitluck S."/>
            <person name="Peters L."/>
            <person name="Kyrpides N."/>
            <person name="Mavromatis K."/>
            <person name="Ivanova N."/>
            <person name="Ovchinnikova G."/>
            <person name="Teshima H."/>
            <person name="Detter J.C."/>
            <person name="Tapia R."/>
            <person name="Han C."/>
            <person name="Land M."/>
            <person name="Hauser L."/>
            <person name="Markowitz V."/>
            <person name="Cheng J.-F."/>
            <person name="Hugenholtz P."/>
            <person name="Woyke T."/>
            <person name="Wu D."/>
            <person name="Gronow S."/>
            <person name="Wellnitz S."/>
            <person name="Schneider S."/>
            <person name="Klenk H.-P."/>
            <person name="Eisen J.A."/>
        </authorList>
    </citation>
    <scope>NUCLEOTIDE SEQUENCE [LARGE SCALE GENOMIC DNA]</scope>
    <source>
        <strain evidence="8">ATCC 35185</strain>
        <strain evidence="11">ATCC 35185 / DSM 20758 / VPI D19B-28</strain>
    </source>
</reference>
<dbReference type="EMBL" id="ACKP02000049">
    <property type="protein sequence ID" value="EEX76339.1"/>
    <property type="molecule type" value="Genomic_DNA"/>
</dbReference>
<gene>
    <name evidence="5 9" type="primary">frr</name>
    <name evidence="8" type="ordered locus">Selsp_0518</name>
    <name evidence="9" type="ORF">SELSPUOL_02164</name>
</gene>
<name>C9LXF6_SELS3</name>
<feature type="coiled-coil region" evidence="6">
    <location>
        <begin position="114"/>
        <end position="159"/>
    </location>
</feature>
<dbReference type="InterPro" id="IPR036191">
    <property type="entry name" value="RRF_sf"/>
</dbReference>
<evidence type="ECO:0000256" key="2">
    <source>
        <dbReference type="ARBA" id="ARBA00005912"/>
    </source>
</evidence>
<evidence type="ECO:0000313" key="9">
    <source>
        <dbReference type="EMBL" id="EEX76339.1"/>
    </source>
</evidence>
<dbReference type="HOGENOM" id="CLU_073981_2_0_9"/>
<dbReference type="STRING" id="546271.Selsp_0518"/>
<dbReference type="EMBL" id="CP002637">
    <property type="protein sequence ID" value="AEB99490.1"/>
    <property type="molecule type" value="Genomic_DNA"/>
</dbReference>
<feature type="domain" description="Ribosome recycling factor" evidence="7">
    <location>
        <begin position="20"/>
        <end position="183"/>
    </location>
</feature>
<organism evidence="9 10">
    <name type="scientific">Selenomonas sputigena (strain ATCC 35185 / DSM 20758 / CCUG 44933 / VPI D19B-28)</name>
    <dbReference type="NCBI Taxonomy" id="546271"/>
    <lineage>
        <taxon>Bacteria</taxon>
        <taxon>Bacillati</taxon>
        <taxon>Bacillota</taxon>
        <taxon>Negativicutes</taxon>
        <taxon>Selenomonadales</taxon>
        <taxon>Selenomonadaceae</taxon>
        <taxon>Selenomonas</taxon>
    </lineage>
</organism>
<dbReference type="KEGG" id="ssg:Selsp_0518"/>
<protein>
    <recommendedName>
        <fullName evidence="5">Ribosome-recycling factor</fullName>
        <shortName evidence="5">RRF</shortName>
    </recommendedName>
    <alternativeName>
        <fullName evidence="5">Ribosome-releasing factor</fullName>
    </alternativeName>
</protein>
<evidence type="ECO:0000256" key="5">
    <source>
        <dbReference type="HAMAP-Rule" id="MF_00040"/>
    </source>
</evidence>
<comment type="similarity">
    <text evidence="2 5">Belongs to the RRF family.</text>
</comment>
<dbReference type="InterPro" id="IPR002661">
    <property type="entry name" value="Ribosome_recyc_fac"/>
</dbReference>
<keyword evidence="6" id="KW-0175">Coiled coil</keyword>
<dbReference type="InterPro" id="IPR023584">
    <property type="entry name" value="Ribosome_recyc_fac_dom"/>
</dbReference>
<dbReference type="Proteomes" id="UP000003505">
    <property type="component" value="Unassembled WGS sequence"/>
</dbReference>
<evidence type="ECO:0000313" key="10">
    <source>
        <dbReference type="Proteomes" id="UP000003505"/>
    </source>
</evidence>
<dbReference type="FunFam" id="3.30.1360.40:FF:000001">
    <property type="entry name" value="Ribosome-recycling factor"/>
    <property type="match status" value="1"/>
</dbReference>
<dbReference type="OrthoDB" id="9804006at2"/>
<dbReference type="HAMAP" id="MF_00040">
    <property type="entry name" value="RRF"/>
    <property type="match status" value="1"/>
</dbReference>
<dbReference type="CDD" id="cd00520">
    <property type="entry name" value="RRF"/>
    <property type="match status" value="1"/>
</dbReference>
<comment type="subcellular location">
    <subcellularLocation>
        <location evidence="1 5">Cytoplasm</location>
    </subcellularLocation>
</comment>
<comment type="function">
    <text evidence="5">Responsible for the release of ribosomes from messenger RNA at the termination of protein biosynthesis. May increase the efficiency of translation by recycling ribosomes from one round of translation to another.</text>
</comment>
<dbReference type="SUPFAM" id="SSF55194">
    <property type="entry name" value="Ribosome recycling factor, RRF"/>
    <property type="match status" value="1"/>
</dbReference>
<sequence length="185" mass="21130">MIKDIFHAQEERMKKTLEALRRDFGSLRAGRATPALLDRVMVDYYGQPTPVSQVAAIAVPEPRMLMITPWEKTILHDIEKAIMKSDLGLTPNSDGTAVRLSIPQLTQERRTELVKSLNKKTEDAKVAIRNIRRDANEQMKKLEKAKEITEDDAKKGQDDMQKLVDKYIKAVDDARVVKEKEIMEV</sequence>
<dbReference type="GO" id="GO:0006415">
    <property type="term" value="P:translational termination"/>
    <property type="evidence" value="ECO:0007669"/>
    <property type="project" value="UniProtKB-UniRule"/>
</dbReference>
<dbReference type="GO" id="GO:0005737">
    <property type="term" value="C:cytoplasm"/>
    <property type="evidence" value="ECO:0007669"/>
    <property type="project" value="UniProtKB-SubCell"/>
</dbReference>
<dbReference type="GO" id="GO:0043023">
    <property type="term" value="F:ribosomal large subunit binding"/>
    <property type="evidence" value="ECO:0007669"/>
    <property type="project" value="TreeGrafter"/>
</dbReference>
<evidence type="ECO:0000256" key="4">
    <source>
        <dbReference type="ARBA" id="ARBA00022917"/>
    </source>
</evidence>
<dbReference type="PANTHER" id="PTHR20982:SF3">
    <property type="entry name" value="MITOCHONDRIAL RIBOSOME RECYCLING FACTOR PSEUDO 1"/>
    <property type="match status" value="1"/>
</dbReference>
<keyword evidence="3 5" id="KW-0963">Cytoplasm</keyword>
<dbReference type="NCBIfam" id="TIGR00496">
    <property type="entry name" value="frr"/>
    <property type="match status" value="1"/>
</dbReference>
<proteinExistence type="inferred from homology"/>
<reference evidence="9 10" key="1">
    <citation type="submission" date="2009-09" db="EMBL/GenBank/DDBJ databases">
        <authorList>
            <person name="Weinstock G."/>
            <person name="Sodergren E."/>
            <person name="Clifton S."/>
            <person name="Fulton L."/>
            <person name="Fulton B."/>
            <person name="Courtney L."/>
            <person name="Fronick C."/>
            <person name="Harrison M."/>
            <person name="Strong C."/>
            <person name="Farmer C."/>
            <person name="Delahaunty K."/>
            <person name="Markovic C."/>
            <person name="Hall O."/>
            <person name="Minx P."/>
            <person name="Tomlinson C."/>
            <person name="Mitreva M."/>
            <person name="Nelson J."/>
            <person name="Hou S."/>
            <person name="Wollam A."/>
            <person name="Pepin K.H."/>
            <person name="Johnson M."/>
            <person name="Bhonagiri V."/>
            <person name="Nash W.E."/>
            <person name="Warren W."/>
            <person name="Chinwalla A."/>
            <person name="Mardis E.R."/>
            <person name="Wilson R.K."/>
        </authorList>
    </citation>
    <scope>NUCLEOTIDE SEQUENCE [LARGE SCALE GENOMIC DNA]</scope>
    <source>
        <strain evidence="9">ATCC 35185</strain>
        <strain evidence="10">ATCC 35185 / DSM 20758 / VPI D19B-28</strain>
    </source>
</reference>
<evidence type="ECO:0000256" key="6">
    <source>
        <dbReference type="SAM" id="Coils"/>
    </source>
</evidence>
<keyword evidence="4 5" id="KW-0648">Protein biosynthesis</keyword>